<evidence type="ECO:0000256" key="5">
    <source>
        <dbReference type="ARBA" id="ARBA00022723"/>
    </source>
</evidence>
<protein>
    <recommendedName>
        <fullName evidence="12">Cytochrome P450</fullName>
    </recommendedName>
</protein>
<proteinExistence type="inferred from homology"/>
<dbReference type="EMBL" id="JAVYJV010000013">
    <property type="protein sequence ID" value="KAK4356623.1"/>
    <property type="molecule type" value="Genomic_DNA"/>
</dbReference>
<evidence type="ECO:0000256" key="9">
    <source>
        <dbReference type="ARBA" id="ARBA00023136"/>
    </source>
</evidence>
<evidence type="ECO:0000256" key="2">
    <source>
        <dbReference type="ARBA" id="ARBA00004370"/>
    </source>
</evidence>
<dbReference type="Proteomes" id="UP001291623">
    <property type="component" value="Unassembled WGS sequence"/>
</dbReference>
<dbReference type="AlphaFoldDB" id="A0AAE1RRL4"/>
<evidence type="ECO:0000313" key="10">
    <source>
        <dbReference type="EMBL" id="KAK4356623.1"/>
    </source>
</evidence>
<evidence type="ECO:0000256" key="1">
    <source>
        <dbReference type="ARBA" id="ARBA00001971"/>
    </source>
</evidence>
<dbReference type="GO" id="GO:0005506">
    <property type="term" value="F:iron ion binding"/>
    <property type="evidence" value="ECO:0007669"/>
    <property type="project" value="InterPro"/>
</dbReference>
<evidence type="ECO:0000313" key="11">
    <source>
        <dbReference type="Proteomes" id="UP001291623"/>
    </source>
</evidence>
<dbReference type="InterPro" id="IPR036396">
    <property type="entry name" value="Cyt_P450_sf"/>
</dbReference>
<dbReference type="GO" id="GO:0004497">
    <property type="term" value="F:monooxygenase activity"/>
    <property type="evidence" value="ECO:0007669"/>
    <property type="project" value="UniProtKB-KW"/>
</dbReference>
<gene>
    <name evidence="10" type="ORF">RND71_025594</name>
</gene>
<dbReference type="Gene3D" id="1.10.630.10">
    <property type="entry name" value="Cytochrome P450"/>
    <property type="match status" value="1"/>
</dbReference>
<keyword evidence="11" id="KW-1185">Reference proteome</keyword>
<keyword evidence="7" id="KW-0408">Iron</keyword>
<keyword evidence="9" id="KW-0472">Membrane</keyword>
<dbReference type="GO" id="GO:0020037">
    <property type="term" value="F:heme binding"/>
    <property type="evidence" value="ECO:0007669"/>
    <property type="project" value="InterPro"/>
</dbReference>
<keyword evidence="4" id="KW-0349">Heme</keyword>
<keyword evidence="6" id="KW-0560">Oxidoreductase</keyword>
<dbReference type="InterPro" id="IPR002401">
    <property type="entry name" value="Cyt_P450_E_grp-I"/>
</dbReference>
<evidence type="ECO:0000256" key="8">
    <source>
        <dbReference type="ARBA" id="ARBA00023033"/>
    </source>
</evidence>
<comment type="subcellular location">
    <subcellularLocation>
        <location evidence="2">Membrane</location>
    </subcellularLocation>
</comment>
<dbReference type="PANTHER" id="PTHR47943">
    <property type="entry name" value="CYTOCHROME P450 93A3-LIKE"/>
    <property type="match status" value="1"/>
</dbReference>
<dbReference type="PANTHER" id="PTHR47943:SF2">
    <property type="entry name" value="CYTOCHROME P450"/>
    <property type="match status" value="1"/>
</dbReference>
<comment type="similarity">
    <text evidence="3">Belongs to the cytochrome P450 family.</text>
</comment>
<name>A0AAE1RRL4_9SOLA</name>
<evidence type="ECO:0000256" key="4">
    <source>
        <dbReference type="ARBA" id="ARBA00022617"/>
    </source>
</evidence>
<reference evidence="10" key="1">
    <citation type="submission" date="2023-12" db="EMBL/GenBank/DDBJ databases">
        <title>Genome assembly of Anisodus tanguticus.</title>
        <authorList>
            <person name="Wang Y.-J."/>
        </authorList>
    </citation>
    <scope>NUCLEOTIDE SEQUENCE</scope>
    <source>
        <strain evidence="10">KB-2021</strain>
        <tissue evidence="10">Leaf</tissue>
    </source>
</reference>
<dbReference type="Pfam" id="PF00067">
    <property type="entry name" value="p450"/>
    <property type="match status" value="1"/>
</dbReference>
<evidence type="ECO:0008006" key="12">
    <source>
        <dbReference type="Google" id="ProtNLM"/>
    </source>
</evidence>
<accession>A0AAE1RRL4</accession>
<keyword evidence="5" id="KW-0479">Metal-binding</keyword>
<dbReference type="GO" id="GO:0016020">
    <property type="term" value="C:membrane"/>
    <property type="evidence" value="ECO:0007669"/>
    <property type="project" value="UniProtKB-SubCell"/>
</dbReference>
<sequence length="238" mass="27532">MDRPRQIKNEVNLSVWNSDYMSRCHNHGPIMYVRLGLVPTIVTSSADAAEKVLKTYDHIFASKPHHEASQYLSYGQKNLILPKYGAYWRNMRKLFTIHAFQSMRKKEVDFLIESLKREGKDRVVVDLSAKITSLNTNLTCLMVLGKKYMDEDLHKRGFKAVVQDVIYLATTPNLGDFPPFLGVIDLQGLTRKLKELLKKDNQNVPVVLILKYLNKKSKYMNWKRKIMTILDFSPAVKV</sequence>
<dbReference type="InterPro" id="IPR001128">
    <property type="entry name" value="Cyt_P450"/>
</dbReference>
<organism evidence="10 11">
    <name type="scientific">Anisodus tanguticus</name>
    <dbReference type="NCBI Taxonomy" id="243964"/>
    <lineage>
        <taxon>Eukaryota</taxon>
        <taxon>Viridiplantae</taxon>
        <taxon>Streptophyta</taxon>
        <taxon>Embryophyta</taxon>
        <taxon>Tracheophyta</taxon>
        <taxon>Spermatophyta</taxon>
        <taxon>Magnoliopsida</taxon>
        <taxon>eudicotyledons</taxon>
        <taxon>Gunneridae</taxon>
        <taxon>Pentapetalae</taxon>
        <taxon>asterids</taxon>
        <taxon>lamiids</taxon>
        <taxon>Solanales</taxon>
        <taxon>Solanaceae</taxon>
        <taxon>Solanoideae</taxon>
        <taxon>Hyoscyameae</taxon>
        <taxon>Anisodus</taxon>
    </lineage>
</organism>
<evidence type="ECO:0000256" key="7">
    <source>
        <dbReference type="ARBA" id="ARBA00023004"/>
    </source>
</evidence>
<dbReference type="PRINTS" id="PR00463">
    <property type="entry name" value="EP450I"/>
</dbReference>
<dbReference type="SUPFAM" id="SSF48264">
    <property type="entry name" value="Cytochrome P450"/>
    <property type="match status" value="1"/>
</dbReference>
<comment type="cofactor">
    <cofactor evidence="1">
        <name>heme</name>
        <dbReference type="ChEBI" id="CHEBI:30413"/>
    </cofactor>
</comment>
<keyword evidence="8" id="KW-0503">Monooxygenase</keyword>
<evidence type="ECO:0000256" key="3">
    <source>
        <dbReference type="ARBA" id="ARBA00010617"/>
    </source>
</evidence>
<dbReference type="GO" id="GO:0016705">
    <property type="term" value="F:oxidoreductase activity, acting on paired donors, with incorporation or reduction of molecular oxygen"/>
    <property type="evidence" value="ECO:0007669"/>
    <property type="project" value="InterPro"/>
</dbReference>
<evidence type="ECO:0000256" key="6">
    <source>
        <dbReference type="ARBA" id="ARBA00023002"/>
    </source>
</evidence>
<comment type="caution">
    <text evidence="10">The sequence shown here is derived from an EMBL/GenBank/DDBJ whole genome shotgun (WGS) entry which is preliminary data.</text>
</comment>